<dbReference type="RefSeq" id="XP_066701405.1">
    <property type="nucleotide sequence ID" value="XM_066841543.1"/>
</dbReference>
<protein>
    <submittedName>
        <fullName evidence="2">Uncharacterized protein</fullName>
    </submittedName>
</protein>
<dbReference type="EMBL" id="JAQQWE010000004">
    <property type="protein sequence ID" value="KAK7956099.1"/>
    <property type="molecule type" value="Genomic_DNA"/>
</dbReference>
<reference evidence="2 3" key="1">
    <citation type="submission" date="2023-01" db="EMBL/GenBank/DDBJ databases">
        <title>Analysis of 21 Apiospora genomes using comparative genomics revels a genus with tremendous synthesis potential of carbohydrate active enzymes and secondary metabolites.</title>
        <authorList>
            <person name="Sorensen T."/>
        </authorList>
    </citation>
    <scope>NUCLEOTIDE SEQUENCE [LARGE SCALE GENOMIC DNA]</scope>
    <source>
        <strain evidence="2 3">CBS 24483</strain>
    </source>
</reference>
<evidence type="ECO:0000313" key="3">
    <source>
        <dbReference type="Proteomes" id="UP001391051"/>
    </source>
</evidence>
<accession>A0ABR1QHM4</accession>
<name>A0ABR1QHM4_9PEZI</name>
<organism evidence="2 3">
    <name type="scientific">Apiospora aurea</name>
    <dbReference type="NCBI Taxonomy" id="335848"/>
    <lineage>
        <taxon>Eukaryota</taxon>
        <taxon>Fungi</taxon>
        <taxon>Dikarya</taxon>
        <taxon>Ascomycota</taxon>
        <taxon>Pezizomycotina</taxon>
        <taxon>Sordariomycetes</taxon>
        <taxon>Xylariomycetidae</taxon>
        <taxon>Amphisphaeriales</taxon>
        <taxon>Apiosporaceae</taxon>
        <taxon>Apiospora</taxon>
    </lineage>
</organism>
<feature type="compositionally biased region" description="Basic residues" evidence="1">
    <location>
        <begin position="237"/>
        <end position="249"/>
    </location>
</feature>
<keyword evidence="3" id="KW-1185">Reference proteome</keyword>
<proteinExistence type="predicted"/>
<comment type="caution">
    <text evidence="2">The sequence shown here is derived from an EMBL/GenBank/DDBJ whole genome shotgun (WGS) entry which is preliminary data.</text>
</comment>
<feature type="region of interest" description="Disordered" evidence="1">
    <location>
        <begin position="234"/>
        <end position="258"/>
    </location>
</feature>
<evidence type="ECO:0000313" key="2">
    <source>
        <dbReference type="EMBL" id="KAK7956099.1"/>
    </source>
</evidence>
<feature type="region of interest" description="Disordered" evidence="1">
    <location>
        <begin position="68"/>
        <end position="98"/>
    </location>
</feature>
<dbReference type="Proteomes" id="UP001391051">
    <property type="component" value="Unassembled WGS sequence"/>
</dbReference>
<gene>
    <name evidence="2" type="ORF">PG986_005321</name>
</gene>
<evidence type="ECO:0000256" key="1">
    <source>
        <dbReference type="SAM" id="MobiDB-lite"/>
    </source>
</evidence>
<dbReference type="GeneID" id="92074605"/>
<sequence>MPLRQLQRPLLRTTIAAAAASTSWRPISLQLLHGSCCCRYSSSTTSSSTDASSQQQATQPKKTLFEELFPDESKTGPSSLRRALNGSSKTHKDEDVEPEPLALTEEFQAYANDPDADVRAAYDNRALLVLSGAPKSLTESDFFRTQLGGPARHVEGWSSAGIHRIVPMRDPETLEPAGQYYIVFESGTAAVAWQEEVSTLWRLARARNWSRQLVTGDGGGSFESRQLQRLLADRGKTAKKKNKHQKHALGKTDKHHSLAGYESLTHDEGEDGNDLESASVRNFTLVPQSQRYDIERPVYTRLDSLLHNGAPSLVERLMDKAGTRHLVLLVLEGGRLSISTLRALVHEDGAERNLAWRVKGLDRDYNDSQRGGGGIMAFGKSSLKASEQAGPEESLLRQINGAMGEEGGAKGGRAAAAAAAELATMSLSRTAWERQKLTHENRRWNRFIVPFLDEAEARRFVRHWHRRQLQLKMGHEDSDVKAWEESRTINASILW</sequence>